<comment type="caution">
    <text evidence="6">The sequence shown here is derived from an EMBL/GenBank/DDBJ whole genome shotgun (WGS) entry which is preliminary data.</text>
</comment>
<reference evidence="7" key="2">
    <citation type="submission" date="2008-04" db="EMBL/GenBank/DDBJ databases">
        <title>Draft genome sequence of Providencia stuartii(ATCC 25827).</title>
        <authorList>
            <person name="Sudarsanam P."/>
            <person name="Ley R."/>
            <person name="Guruge J."/>
            <person name="Turnbaugh P.J."/>
            <person name="Mahowald M."/>
            <person name="Liep D."/>
            <person name="Gordon J."/>
        </authorList>
    </citation>
    <scope>NUCLEOTIDE SEQUENCE [LARGE SCALE GENOMIC DNA]</scope>
    <source>
        <strain evidence="7">ATCC 25827</strain>
    </source>
</reference>
<dbReference type="PANTHER" id="PTHR34653:SF1">
    <property type="entry name" value="FLAGELLAR HOOK-BASAL BODY COMPLEX PROTEIN FLIE"/>
    <property type="match status" value="1"/>
</dbReference>
<dbReference type="InterPro" id="IPR001624">
    <property type="entry name" value="FliE"/>
</dbReference>
<sequence>MQLYKTAMVVRTDIEEKKMTIQAIEGVLSQLQTTALQAANHQKPVVEPVGFADHLVSAVNQINTVRNQSAKQIEDFTLGKSNVSLNDVMVDMQKASLSLQMGIQVRNKLVAAYQEVMSIPV</sequence>
<comment type="subcellular location">
    <subcellularLocation>
        <location evidence="1 5">Bacterial flagellum basal body</location>
    </subcellularLocation>
</comment>
<comment type="similarity">
    <text evidence="2 5">Belongs to the FliE family.</text>
</comment>
<dbReference type="Proteomes" id="UP000004506">
    <property type="component" value="Unassembled WGS sequence"/>
</dbReference>
<keyword evidence="6" id="KW-0969">Cilium</keyword>
<evidence type="ECO:0000256" key="1">
    <source>
        <dbReference type="ARBA" id="ARBA00004117"/>
    </source>
</evidence>
<dbReference type="EMBL" id="ABJD02000101">
    <property type="protein sequence ID" value="EDU58881.1"/>
    <property type="molecule type" value="Genomic_DNA"/>
</dbReference>
<organism evidence="6 7">
    <name type="scientific">Providencia stuartii ATCC 25827</name>
    <dbReference type="NCBI Taxonomy" id="471874"/>
    <lineage>
        <taxon>Bacteria</taxon>
        <taxon>Pseudomonadati</taxon>
        <taxon>Pseudomonadota</taxon>
        <taxon>Gammaproteobacteria</taxon>
        <taxon>Enterobacterales</taxon>
        <taxon>Morganellaceae</taxon>
        <taxon>Providencia</taxon>
    </lineage>
</organism>
<name>A0AA86YIA9_PROST</name>
<gene>
    <name evidence="5 6" type="primary">fliE</name>
    <name evidence="6" type="ORF">PROSTU_02062</name>
</gene>
<evidence type="ECO:0000256" key="4">
    <source>
        <dbReference type="ARBA" id="ARBA00023143"/>
    </source>
</evidence>
<reference evidence="7" key="1">
    <citation type="submission" date="2008-04" db="EMBL/GenBank/DDBJ databases">
        <title>Draft genome sequence of Providencia stuartii (ATCC 25827).</title>
        <authorList>
            <person name="Sudarsanam P."/>
            <person name="Ley R."/>
            <person name="Guruge J."/>
            <person name="Turnbaugh P.J."/>
            <person name="Mahowald M."/>
            <person name="Liep D."/>
            <person name="Gordon J."/>
        </authorList>
    </citation>
    <scope>NUCLEOTIDE SEQUENCE [LARGE SCALE GENOMIC DNA]</scope>
    <source>
        <strain evidence="7">ATCC 25827</strain>
    </source>
</reference>
<evidence type="ECO:0000256" key="3">
    <source>
        <dbReference type="ARBA" id="ARBA00018024"/>
    </source>
</evidence>
<protein>
    <recommendedName>
        <fullName evidence="3 5">Flagellar hook-basal body complex protein FliE</fullName>
    </recommendedName>
</protein>
<dbReference type="PRINTS" id="PR01006">
    <property type="entry name" value="FLGHOOKFLIE"/>
</dbReference>
<dbReference type="GO" id="GO:0005198">
    <property type="term" value="F:structural molecule activity"/>
    <property type="evidence" value="ECO:0007669"/>
    <property type="project" value="UniProtKB-UniRule"/>
</dbReference>
<dbReference type="GO" id="GO:0003774">
    <property type="term" value="F:cytoskeletal motor activity"/>
    <property type="evidence" value="ECO:0007669"/>
    <property type="project" value="InterPro"/>
</dbReference>
<evidence type="ECO:0000256" key="2">
    <source>
        <dbReference type="ARBA" id="ARBA00009272"/>
    </source>
</evidence>
<dbReference type="AlphaFoldDB" id="A0AA86YIA9"/>
<dbReference type="NCBIfam" id="TIGR00205">
    <property type="entry name" value="fliE"/>
    <property type="match status" value="1"/>
</dbReference>
<dbReference type="Pfam" id="PF02049">
    <property type="entry name" value="FliE"/>
    <property type="match status" value="1"/>
</dbReference>
<evidence type="ECO:0000313" key="6">
    <source>
        <dbReference type="EMBL" id="EDU58881.1"/>
    </source>
</evidence>
<accession>A0AA86YIA9</accession>
<dbReference type="GO" id="GO:0009425">
    <property type="term" value="C:bacterial-type flagellum basal body"/>
    <property type="evidence" value="ECO:0007669"/>
    <property type="project" value="UniProtKB-SubCell"/>
</dbReference>
<reference evidence="6 7" key="3">
    <citation type="submission" date="2008-05" db="EMBL/GenBank/DDBJ databases">
        <authorList>
            <person name="Fulton L."/>
            <person name="Clifton S."/>
            <person name="Fulton B."/>
            <person name="Xu J."/>
            <person name="Minx P."/>
            <person name="Pepin K.H."/>
            <person name="Johnson M."/>
            <person name="Thiruvilangam P."/>
            <person name="Bhonagiri V."/>
            <person name="Nash W.E."/>
            <person name="Mardis E.R."/>
            <person name="Wilson R.K."/>
        </authorList>
    </citation>
    <scope>NUCLEOTIDE SEQUENCE [LARGE SCALE GENOMIC DNA]</scope>
    <source>
        <strain evidence="6 7">ATCC 25827</strain>
    </source>
</reference>
<evidence type="ECO:0000256" key="5">
    <source>
        <dbReference type="HAMAP-Rule" id="MF_00724"/>
    </source>
</evidence>
<dbReference type="HAMAP" id="MF_00724">
    <property type="entry name" value="FliE"/>
    <property type="match status" value="1"/>
</dbReference>
<dbReference type="GO" id="GO:0071973">
    <property type="term" value="P:bacterial-type flagellum-dependent cell motility"/>
    <property type="evidence" value="ECO:0007669"/>
    <property type="project" value="InterPro"/>
</dbReference>
<dbReference type="PANTHER" id="PTHR34653">
    <property type="match status" value="1"/>
</dbReference>
<keyword evidence="6" id="KW-0282">Flagellum</keyword>
<proteinExistence type="inferred from homology"/>
<keyword evidence="6" id="KW-0966">Cell projection</keyword>
<keyword evidence="4 5" id="KW-0975">Bacterial flagellum</keyword>
<evidence type="ECO:0000313" key="7">
    <source>
        <dbReference type="Proteomes" id="UP000004506"/>
    </source>
</evidence>